<dbReference type="CDD" id="cd05930">
    <property type="entry name" value="A_NRPS"/>
    <property type="match status" value="1"/>
</dbReference>
<dbReference type="Proteomes" id="UP001596047">
    <property type="component" value="Unassembled WGS sequence"/>
</dbReference>
<dbReference type="InterPro" id="IPR036736">
    <property type="entry name" value="ACP-like_sf"/>
</dbReference>
<dbReference type="Gene3D" id="3.40.50.12780">
    <property type="entry name" value="N-terminal domain of ligase-like"/>
    <property type="match status" value="1"/>
</dbReference>
<comment type="similarity">
    <text evidence="2">Belongs to the ATP-dependent AMP-binding enzyme family.</text>
</comment>
<dbReference type="InterPro" id="IPR009081">
    <property type="entry name" value="PP-bd_ACP"/>
</dbReference>
<dbReference type="PROSITE" id="PS00455">
    <property type="entry name" value="AMP_BINDING"/>
    <property type="match status" value="3"/>
</dbReference>
<dbReference type="InterPro" id="IPR020806">
    <property type="entry name" value="PKS_PP-bd"/>
</dbReference>
<dbReference type="PANTHER" id="PTHR45527:SF14">
    <property type="entry name" value="PLIPASTATIN SYNTHASE SUBUNIT B"/>
    <property type="match status" value="1"/>
</dbReference>
<dbReference type="InterPro" id="IPR042099">
    <property type="entry name" value="ANL_N_sf"/>
</dbReference>
<name>A0ABW0VVC9_9BACL</name>
<feature type="domain" description="Carrier" evidence="7">
    <location>
        <begin position="3096"/>
        <end position="3170"/>
    </location>
</feature>
<dbReference type="SMART" id="SM00823">
    <property type="entry name" value="PKS_PP"/>
    <property type="match status" value="3"/>
</dbReference>
<feature type="domain" description="Carrier" evidence="7">
    <location>
        <begin position="2056"/>
        <end position="2131"/>
    </location>
</feature>
<dbReference type="Pfam" id="PF00550">
    <property type="entry name" value="PP-binding"/>
    <property type="match status" value="3"/>
</dbReference>
<dbReference type="CDD" id="cd19531">
    <property type="entry name" value="LCL_NRPS-like"/>
    <property type="match status" value="2"/>
</dbReference>
<dbReference type="Pfam" id="PF13193">
    <property type="entry name" value="AMP-binding_C"/>
    <property type="match status" value="3"/>
</dbReference>
<dbReference type="Gene3D" id="3.30.559.30">
    <property type="entry name" value="Nonribosomal peptide synthetase, condensation domain"/>
    <property type="match status" value="4"/>
</dbReference>
<dbReference type="InterPro" id="IPR006162">
    <property type="entry name" value="Ppantetheine_attach_site"/>
</dbReference>
<dbReference type="SUPFAM" id="SSF52777">
    <property type="entry name" value="CoA-dependent acyltransferases"/>
    <property type="match status" value="7"/>
</dbReference>
<comment type="caution">
    <text evidence="8">The sequence shown here is derived from an EMBL/GenBank/DDBJ whole genome shotgun (WGS) entry which is preliminary data.</text>
</comment>
<dbReference type="CDD" id="cd17643">
    <property type="entry name" value="A_NRPS_Cytc1-like"/>
    <property type="match status" value="1"/>
</dbReference>
<dbReference type="InterPro" id="IPR025110">
    <property type="entry name" value="AMP-bd_C"/>
</dbReference>
<keyword evidence="3" id="KW-0596">Phosphopantetheine</keyword>
<keyword evidence="4" id="KW-0597">Phosphoprotein</keyword>
<proteinExistence type="inferred from homology"/>
<keyword evidence="5" id="KW-0045">Antibiotic biosynthesis</keyword>
<comment type="cofactor">
    <cofactor evidence="1">
        <name>pantetheine 4'-phosphate</name>
        <dbReference type="ChEBI" id="CHEBI:47942"/>
    </cofactor>
</comment>
<dbReference type="NCBIfam" id="TIGR01733">
    <property type="entry name" value="AA-adenyl-dom"/>
    <property type="match status" value="3"/>
</dbReference>
<dbReference type="SUPFAM" id="SSF56801">
    <property type="entry name" value="Acetyl-CoA synthetase-like"/>
    <property type="match status" value="3"/>
</dbReference>
<dbReference type="Gene3D" id="3.40.50.980">
    <property type="match status" value="4"/>
</dbReference>
<dbReference type="Pfam" id="PF00668">
    <property type="entry name" value="Condensation"/>
    <property type="match status" value="3"/>
</dbReference>
<dbReference type="NCBIfam" id="NF003417">
    <property type="entry name" value="PRK04813.1"/>
    <property type="match status" value="3"/>
</dbReference>
<keyword evidence="9" id="KW-1185">Reference proteome</keyword>
<accession>A0ABW0VVC9</accession>
<dbReference type="Gene3D" id="2.30.38.10">
    <property type="entry name" value="Luciferase, Domain 3"/>
    <property type="match status" value="2"/>
</dbReference>
<evidence type="ECO:0000259" key="7">
    <source>
        <dbReference type="PROSITE" id="PS50075"/>
    </source>
</evidence>
<dbReference type="RefSeq" id="WP_379187200.1">
    <property type="nucleotide sequence ID" value="NZ_JBHSOW010000022.1"/>
</dbReference>
<dbReference type="InterPro" id="IPR023213">
    <property type="entry name" value="CAT-like_dom_sf"/>
</dbReference>
<dbReference type="PROSITE" id="PS50075">
    <property type="entry name" value="CARRIER"/>
    <property type="match status" value="3"/>
</dbReference>
<dbReference type="PROSITE" id="PS00012">
    <property type="entry name" value="PHOSPHOPANTETHEINE"/>
    <property type="match status" value="1"/>
</dbReference>
<dbReference type="SUPFAM" id="SSF47336">
    <property type="entry name" value="ACP-like"/>
    <property type="match status" value="3"/>
</dbReference>
<reference evidence="9" key="1">
    <citation type="journal article" date="2019" name="Int. J. Syst. Evol. Microbiol.">
        <title>The Global Catalogue of Microorganisms (GCM) 10K type strain sequencing project: providing services to taxonomists for standard genome sequencing and annotation.</title>
        <authorList>
            <consortium name="The Broad Institute Genomics Platform"/>
            <consortium name="The Broad Institute Genome Sequencing Center for Infectious Disease"/>
            <person name="Wu L."/>
            <person name="Ma J."/>
        </authorList>
    </citation>
    <scope>NUCLEOTIDE SEQUENCE [LARGE SCALE GENOMIC DNA]</scope>
    <source>
        <strain evidence="9">CGMCC 1.3240</strain>
    </source>
</reference>
<dbReference type="CDD" id="cd12117">
    <property type="entry name" value="A_NRPS_Srf_like"/>
    <property type="match status" value="1"/>
</dbReference>
<dbReference type="InterPro" id="IPR045851">
    <property type="entry name" value="AMP-bd_C_sf"/>
</dbReference>
<evidence type="ECO:0000256" key="4">
    <source>
        <dbReference type="ARBA" id="ARBA00022553"/>
    </source>
</evidence>
<evidence type="ECO:0000256" key="1">
    <source>
        <dbReference type="ARBA" id="ARBA00001957"/>
    </source>
</evidence>
<dbReference type="PANTHER" id="PTHR45527">
    <property type="entry name" value="NONRIBOSOMAL PEPTIDE SYNTHETASE"/>
    <property type="match status" value="1"/>
</dbReference>
<dbReference type="EMBL" id="JBHSOW010000022">
    <property type="protein sequence ID" value="MFC5648729.1"/>
    <property type="molecule type" value="Genomic_DNA"/>
</dbReference>
<protein>
    <submittedName>
        <fullName evidence="8">Amino acid adenylation domain-containing protein</fullName>
    </submittedName>
</protein>
<dbReference type="Gene3D" id="1.10.1200.10">
    <property type="entry name" value="ACP-like"/>
    <property type="match status" value="3"/>
</dbReference>
<sequence>MSEQNQHEKQQDLTDPEQYYVFPASYAQQSQWFFREMAPESPLYNLPYLIRMQGALDNHALEKSLQAVVNRHESLRTSFRMEQNQLVQVIALERSISLPVSLIDLSSGIDQESWIEASAMAESSRLFDLQNDLLLRARLLEVSEDEHFLVITVHHSITDGWSMAILIKEWLELYRHFVNDQPSSLSESSIQYADFTEWQRERVESGELADQIAYWKRQLQGSPAVLQLPTDKPRPIVQAYKGASYSFSIGQELTEAVSRFSRDEGVTLFMTLLAAYQTLLYRYSGQDDLVVGTPIAGRNQAGMEDLIGFVANTLALRSRIGEGWSFRQLVDQIRHVTLDAYDHQDVPFDKVVDELQIERSAVISPLFQVMFVLQNTPAAAWELPGMICTPLSLPSQSAKFDLTLTLVEEANGFACSIEYNTDLYQEETIQRMALHFERLLQHGIEAPDQSLTRLQMVTAEDIARLDARMKQHTRYFDTEQAIHQLFERQAARMPHAAAVVFEEKQYTYQELNDRANQLAHELVQRGIRANSLVGICMERSLDLIVAIIGILKVGGAYVPLDPKIPSDRLQFILEDSQIKVLLTQSEVSQSLPPLSVTQIQLDTDWRNISQHSKRDLELPVSARQFAYVIYTSGTTGTPKGVVVDHGNVTRLFAATEDWYGFTEHDVWTLYHSYAFDFSVWEIWGALLYGGKLVVVPFWISRSPEDFYQLLQQEQVTVLNQTPSAFRQLIEAAKSNPPGRRLPLRYVIFGGEALELQSLRPWLQLYGDQTPQLVNMYGITETTVHVTYRRITSADLEKGQGNSIGIPIPDLYVYVLDRHLQPVPAGVVGEMYVGGAGVTPGYLLRPELTAERFITSEAGERLYKTGDLARYLPDGELEYHGRIDQQVKIRGFRIELGEIESILVQYPGIREAVAAVKEDQQAGKRIVAYVAAEQPGSPILTDGLRSYLHERLPDYMIPAAFVEVGAIPLNHNGKVDYPALPAPEYKDGPRIYAAPRTDIEKKLASIWEQVLQVQPIGVEDNFFEAGGDSILSIRILNEARKLGYPLTVQDLFRFQTISELAHHVMGNSNGMEDNQPVTAPFQLITDEDRTRLPSGIIDAYPLTKLQEGMLFHSSYHQDSMTYLNVSSYHLKAPYHPQAWEQAIASLMNDHPVLRTSFDLTSYTQPLQLVYENVEIPFEVVDLRHLSSPQQEEWLADWKEQKETAYFNWTEAPLFKIVIHLRTAETFQFTCMEHHAILDGWSVASLFAEVFRLYVTFVNHNEKDWQAPQAEFRDYVAMERAALQSEEHQRFWKEQLSASPFHEIPRWHNSKTEQQHLIREKRVEIPSAVSASVKQLASQMKVPLKSVLLAAHFRVLQMASGQPVVITGVPFNGRSEGHDGERTLGLFLNALPFGVTLSGGTWTDLIHQIFDQEQSFLTYRRYPLAQIQQDFGGIPLYEVIFNFTHFHILDSLQELDQFRVLEFRERTYNSFALSTEFSVDQSDHLQLLLQWDQTQFCEEQISLLAGYYKKALESIIQDPMAVYEEQDLLTEAERNQIITIFNQQESESELAALRSKTIHHWFEEQAAKTPGQIAVVYEEKQLTYQELNEEANRLAHLLREKGVVRESIVGIMVERSTQMAVGTLAILKAGGTYLPIDPEYPEERIEFLLEDSQASLLLSKPEWIDRLHFTGEVIDLCRPSGEAMNPHTHNLAEVNDPSDLAYIIYTSGSTGKPKGVMIEHRNVIRLVINQEFIDFSPGYRLLMTGNFAFDISTLEIWGPLLNGLSLYLLDKEKLLDPDKFERELADNQIDIVHLVSPLFSQLSQANPEMFSTVQTLLVGGDVVSTNHVNVVRKHCPKLKVIHSYGPTENTTFSTTYYVNRDFDAALPIGKPLRHSTAYVVDPGAEMLRPVGVPGELWVGGEGVARGYFNQPELTNEKFTRSPFQTGEKIYKTGDQVRWLPDGTLEFLGRIDQQVKIRGYRVEVSEIEYNLLQLETVKEAVVIAREDQHDKYLVGYVIGSEPLTVSDLREHLAESLPDFMIPSYFIQLEHIPLTAHGKVDRKQLPAPQAGGYLEQELIAPRNEWEIKLAMVWQDVLSLERISVRESFFALGGHSLKATILVSKLRKELQVEVEIKDIFTYQTVEKLAQFVMQAEKRQHQPIPVVAQQEYYPASSAQRRMFTLEKIVDNKLLYNIPIAVRIMGYLDQKRFQESWQTLLERHESLRTSFELVKGEVMQKVHPPVLLTVDFIRVSQESEDEWVQQLVSQSFDLKQAPLFQATVLERTSKDFILVINMHHIISDEASIGVILRELMDLYEGRALTEQHIQYKDYAAWHNELLQSEMMKQQETYWVNQFTGEIPVLQLPADFKRPAVKQYDGDSVSLTADASVITGLRQLASNTGTTNYMILLAAFNVLLAKYCGQDDVIIGTPIAGRTHADAENVVGMFINTLAIRTNPSGDKTFLQYVEEVKAKALAAYGHQDYPFEYLVDQLKVKRDPGRNPLFDVMFSMEYPDIPQSSTGEIRFEPYETTYPLAKFDLSLYAQETDEQLRFTFQYSTGLFTQETMERMAAHYRLILQSITAQPEKSLANIEMVTEIEKQQILFDFNETEAVIPADRTIHQLFEEQVRRTPDKLAVVHREVSLTYLQVNERANQLAWQLHQQGVATSTIVGLMVERSVEVVIGILAILKAGGAYVPVDPELPSERVSYLLDNSGAQVLITQSSLIDQIEYQGKIVDIHDHSLTKQPATNPESGNRPDDLMYVIYTSGSTGKPKGVMVDHRSMVNYASWFTETANVTADDRTMLLSSYAFDLGYTSLYPSLLNGCVIHIADKEWVQNPEALLAYMGEHQISFIKGTPSLFRMMLHASPDHWRKACEALRLVVLGGEPMHAEEMRGFLQTYSHVQVLNHYGPTETCVGAVAGFVDPEQLADRSSVPVGKPISNHKVYVLDSQLHPVPVGVPGELFISGAGLARGYLHRPDLTEERFLPNPFVDGERIYRTGDIVRLLPDRRIEFLGRADHQVKIRGYRVELEEIESHLLLHPSIRQAAVICKDGQSLIAYIVSEEELTPTALRDYLAKKVPGYMIPAQFAVLDQIPLTQNGKVDRRALPEIEGIINLEAEHTAPLDQVEQDLIQIWEQVLGIKGVGTNYNFFDIGGNSMSLIQVHSLIEPLYASVTVTNLFAYPSISQLAAYIRQTTFQDQNPVIQAIPYPEEYFAVDAGLSNGTLNFTIEGERFASLQEIAENMQVNQSELMLALFLYLQAELTEQDQITIPTIAGWNDNINLVTIELSQIEQISDLFHIVQAQLKESESPNYPFIDLAFMKTAKTENGLIPGFMRRNASISEMRFAEKCDLLLVLHEHPMHLYVECMYNARLNKAKILEMMQQYVQIVQSLVEQLEPSKG</sequence>
<evidence type="ECO:0000313" key="8">
    <source>
        <dbReference type="EMBL" id="MFC5648729.1"/>
    </source>
</evidence>
<dbReference type="Gene3D" id="3.30.559.10">
    <property type="entry name" value="Chloramphenicol acetyltransferase-like domain"/>
    <property type="match status" value="3"/>
</dbReference>
<dbReference type="Pfam" id="PF00501">
    <property type="entry name" value="AMP-binding"/>
    <property type="match status" value="3"/>
</dbReference>
<evidence type="ECO:0000256" key="3">
    <source>
        <dbReference type="ARBA" id="ARBA00022450"/>
    </source>
</evidence>
<evidence type="ECO:0000256" key="2">
    <source>
        <dbReference type="ARBA" id="ARBA00006432"/>
    </source>
</evidence>
<dbReference type="InterPro" id="IPR010071">
    <property type="entry name" value="AA_adenyl_dom"/>
</dbReference>
<dbReference type="InterPro" id="IPR001242">
    <property type="entry name" value="Condensation_dom"/>
</dbReference>
<evidence type="ECO:0000313" key="9">
    <source>
        <dbReference type="Proteomes" id="UP001596047"/>
    </source>
</evidence>
<evidence type="ECO:0000256" key="6">
    <source>
        <dbReference type="ARBA" id="ARBA00023268"/>
    </source>
</evidence>
<keyword evidence="6" id="KW-0511">Multifunctional enzyme</keyword>
<gene>
    <name evidence="8" type="ORF">ACFPYJ_06225</name>
</gene>
<evidence type="ECO:0000256" key="5">
    <source>
        <dbReference type="ARBA" id="ARBA00023194"/>
    </source>
</evidence>
<dbReference type="Gene3D" id="3.30.300.30">
    <property type="match status" value="3"/>
</dbReference>
<dbReference type="InterPro" id="IPR000873">
    <property type="entry name" value="AMP-dep_synth/lig_dom"/>
</dbReference>
<organism evidence="8 9">
    <name type="scientific">Paenibacillus solisilvae</name>
    <dbReference type="NCBI Taxonomy" id="2486751"/>
    <lineage>
        <taxon>Bacteria</taxon>
        <taxon>Bacillati</taxon>
        <taxon>Bacillota</taxon>
        <taxon>Bacilli</taxon>
        <taxon>Bacillales</taxon>
        <taxon>Paenibacillaceae</taxon>
        <taxon>Paenibacillus</taxon>
    </lineage>
</organism>
<feature type="domain" description="Carrier" evidence="7">
    <location>
        <begin position="993"/>
        <end position="1067"/>
    </location>
</feature>
<dbReference type="InterPro" id="IPR020845">
    <property type="entry name" value="AMP-binding_CS"/>
</dbReference>